<dbReference type="InterPro" id="IPR015943">
    <property type="entry name" value="WD40/YVTN_repeat-like_dom_sf"/>
</dbReference>
<feature type="non-terminal residue" evidence="2">
    <location>
        <position position="1"/>
    </location>
</feature>
<reference evidence="2 3" key="1">
    <citation type="submission" date="2024-02" db="EMBL/GenBank/DDBJ databases">
        <authorList>
            <person name="Chen Y."/>
            <person name="Shah S."/>
            <person name="Dougan E. K."/>
            <person name="Thang M."/>
            <person name="Chan C."/>
        </authorList>
    </citation>
    <scope>NUCLEOTIDE SEQUENCE [LARGE SCALE GENOMIC DNA]</scope>
</reference>
<name>A0ABP0K1Z7_9DINO</name>
<feature type="domain" description="RSE1/DDB1/CPSF1 first beta-propeller" evidence="1">
    <location>
        <begin position="13"/>
        <end position="53"/>
    </location>
</feature>
<sequence length="55" mass="6104">PKLYQLTLQRSSAITHAIYGNFSAPKAQEIVCARYKTLELLRPDDSGKVQSILAV</sequence>
<evidence type="ECO:0000313" key="3">
    <source>
        <dbReference type="Proteomes" id="UP001642484"/>
    </source>
</evidence>
<accession>A0ABP0K1Z7</accession>
<dbReference type="Gene3D" id="2.130.10.10">
    <property type="entry name" value="YVTN repeat-like/Quinoprotein amine dehydrogenase"/>
    <property type="match status" value="1"/>
</dbReference>
<proteinExistence type="predicted"/>
<dbReference type="InterPro" id="IPR018846">
    <property type="entry name" value="Beta-prop_RSE1/DDB1/CPSF1_1st"/>
</dbReference>
<gene>
    <name evidence="2" type="ORF">CCMP2556_LOCUS14181</name>
</gene>
<comment type="caution">
    <text evidence="2">The sequence shown here is derived from an EMBL/GenBank/DDBJ whole genome shotgun (WGS) entry which is preliminary data.</text>
</comment>
<keyword evidence="3" id="KW-1185">Reference proteome</keyword>
<dbReference type="EMBL" id="CAXAMN010007202">
    <property type="protein sequence ID" value="CAK9020786.1"/>
    <property type="molecule type" value="Genomic_DNA"/>
</dbReference>
<organism evidence="2 3">
    <name type="scientific">Durusdinium trenchii</name>
    <dbReference type="NCBI Taxonomy" id="1381693"/>
    <lineage>
        <taxon>Eukaryota</taxon>
        <taxon>Sar</taxon>
        <taxon>Alveolata</taxon>
        <taxon>Dinophyceae</taxon>
        <taxon>Suessiales</taxon>
        <taxon>Symbiodiniaceae</taxon>
        <taxon>Durusdinium</taxon>
    </lineage>
</organism>
<dbReference type="Proteomes" id="UP001642484">
    <property type="component" value="Unassembled WGS sequence"/>
</dbReference>
<evidence type="ECO:0000313" key="2">
    <source>
        <dbReference type="EMBL" id="CAK9020786.1"/>
    </source>
</evidence>
<feature type="non-terminal residue" evidence="2">
    <location>
        <position position="55"/>
    </location>
</feature>
<protein>
    <recommendedName>
        <fullName evidence="1">RSE1/DDB1/CPSF1 first beta-propeller domain-containing protein</fullName>
    </recommendedName>
</protein>
<dbReference type="Pfam" id="PF10433">
    <property type="entry name" value="Beta-prop_RSE1_1st"/>
    <property type="match status" value="1"/>
</dbReference>
<evidence type="ECO:0000259" key="1">
    <source>
        <dbReference type="Pfam" id="PF10433"/>
    </source>
</evidence>